<sequence length="67" mass="7897">MINHTPRYVSLKHFRQMCDLRSRNTTNETSLNFPKSKQSEKLIFSILQRLQGGRTCLTSVSNHDFHF</sequence>
<protein>
    <submittedName>
        <fullName evidence="1">Uncharacterized protein</fullName>
    </submittedName>
</protein>
<feature type="non-terminal residue" evidence="1">
    <location>
        <position position="67"/>
    </location>
</feature>
<dbReference type="AlphaFoldDB" id="A0A087T0W1"/>
<dbReference type="EMBL" id="KK112880">
    <property type="protein sequence ID" value="KFM58750.1"/>
    <property type="molecule type" value="Genomic_DNA"/>
</dbReference>
<reference evidence="1 2" key="1">
    <citation type="submission" date="2013-11" db="EMBL/GenBank/DDBJ databases">
        <title>Genome sequencing of Stegodyphus mimosarum.</title>
        <authorList>
            <person name="Bechsgaard J."/>
        </authorList>
    </citation>
    <scope>NUCLEOTIDE SEQUENCE [LARGE SCALE GENOMIC DNA]</scope>
</reference>
<organism evidence="1 2">
    <name type="scientific">Stegodyphus mimosarum</name>
    <name type="common">African social velvet spider</name>
    <dbReference type="NCBI Taxonomy" id="407821"/>
    <lineage>
        <taxon>Eukaryota</taxon>
        <taxon>Metazoa</taxon>
        <taxon>Ecdysozoa</taxon>
        <taxon>Arthropoda</taxon>
        <taxon>Chelicerata</taxon>
        <taxon>Arachnida</taxon>
        <taxon>Araneae</taxon>
        <taxon>Araneomorphae</taxon>
        <taxon>Entelegynae</taxon>
        <taxon>Eresoidea</taxon>
        <taxon>Eresidae</taxon>
        <taxon>Stegodyphus</taxon>
    </lineage>
</organism>
<evidence type="ECO:0000313" key="1">
    <source>
        <dbReference type="EMBL" id="KFM58750.1"/>
    </source>
</evidence>
<dbReference type="Proteomes" id="UP000054359">
    <property type="component" value="Unassembled WGS sequence"/>
</dbReference>
<evidence type="ECO:0000313" key="2">
    <source>
        <dbReference type="Proteomes" id="UP000054359"/>
    </source>
</evidence>
<name>A0A087T0W1_STEMI</name>
<accession>A0A087T0W1</accession>
<keyword evidence="2" id="KW-1185">Reference proteome</keyword>
<proteinExistence type="predicted"/>
<gene>
    <name evidence="1" type="ORF">X975_14183</name>
</gene>